<dbReference type="InterPro" id="IPR000262">
    <property type="entry name" value="FMN-dep_DH"/>
</dbReference>
<dbReference type="PIRSF" id="PIRSF000138">
    <property type="entry name" value="Al-hdrx_acd_dh"/>
    <property type="match status" value="1"/>
</dbReference>
<dbReference type="Pfam" id="PF01070">
    <property type="entry name" value="FMN_dh"/>
    <property type="match status" value="1"/>
</dbReference>
<keyword evidence="8" id="KW-1185">Reference proteome</keyword>
<dbReference type="InterPro" id="IPR037396">
    <property type="entry name" value="FMN_HAD"/>
</dbReference>
<keyword evidence="3" id="KW-0288">FMN</keyword>
<evidence type="ECO:0000313" key="8">
    <source>
        <dbReference type="Proteomes" id="UP001596074"/>
    </source>
</evidence>
<dbReference type="PROSITE" id="PS00557">
    <property type="entry name" value="FMN_HYDROXY_ACID_DH_1"/>
    <property type="match status" value="1"/>
</dbReference>
<dbReference type="PANTHER" id="PTHR10578:SF107">
    <property type="entry name" value="2-HYDROXYACID OXIDASE 1"/>
    <property type="match status" value="1"/>
</dbReference>
<keyword evidence="4 7" id="KW-0560">Oxidoreductase</keyword>
<gene>
    <name evidence="7" type="ORF">ACFPZN_16555</name>
</gene>
<evidence type="ECO:0000256" key="2">
    <source>
        <dbReference type="ARBA" id="ARBA00022630"/>
    </source>
</evidence>
<dbReference type="GO" id="GO:0016491">
    <property type="term" value="F:oxidoreductase activity"/>
    <property type="evidence" value="ECO:0007669"/>
    <property type="project" value="UniProtKB-KW"/>
</dbReference>
<keyword evidence="2" id="KW-0285">Flavoprotein</keyword>
<evidence type="ECO:0000256" key="3">
    <source>
        <dbReference type="ARBA" id="ARBA00022643"/>
    </source>
</evidence>
<name>A0ABW0ZVI2_9ACTN</name>
<feature type="domain" description="FMN hydroxy acid dehydrogenase" evidence="6">
    <location>
        <begin position="11"/>
        <end position="395"/>
    </location>
</feature>
<dbReference type="PANTHER" id="PTHR10578">
    <property type="entry name" value="S -2-HYDROXY-ACID OXIDASE-RELATED"/>
    <property type="match status" value="1"/>
</dbReference>
<dbReference type="EC" id="1.-.-.-" evidence="7"/>
<organism evidence="7 8">
    <name type="scientific">Actinomadura rugatobispora</name>
    <dbReference type="NCBI Taxonomy" id="1994"/>
    <lineage>
        <taxon>Bacteria</taxon>
        <taxon>Bacillati</taxon>
        <taxon>Actinomycetota</taxon>
        <taxon>Actinomycetes</taxon>
        <taxon>Streptosporangiales</taxon>
        <taxon>Thermomonosporaceae</taxon>
        <taxon>Actinomadura</taxon>
    </lineage>
</organism>
<dbReference type="EMBL" id="JBHSON010000020">
    <property type="protein sequence ID" value="MFC5747241.1"/>
    <property type="molecule type" value="Genomic_DNA"/>
</dbReference>
<reference evidence="8" key="1">
    <citation type="journal article" date="2019" name="Int. J. Syst. Evol. Microbiol.">
        <title>The Global Catalogue of Microorganisms (GCM) 10K type strain sequencing project: providing services to taxonomists for standard genome sequencing and annotation.</title>
        <authorList>
            <consortium name="The Broad Institute Genomics Platform"/>
            <consortium name="The Broad Institute Genome Sequencing Center for Infectious Disease"/>
            <person name="Wu L."/>
            <person name="Ma J."/>
        </authorList>
    </citation>
    <scope>NUCLEOTIDE SEQUENCE [LARGE SCALE GENOMIC DNA]</scope>
    <source>
        <strain evidence="8">KCTC 42087</strain>
    </source>
</reference>
<accession>A0ABW0ZVI2</accession>
<proteinExistence type="inferred from homology"/>
<evidence type="ECO:0000256" key="1">
    <source>
        <dbReference type="ARBA" id="ARBA00001917"/>
    </source>
</evidence>
<dbReference type="RefSeq" id="WP_378282857.1">
    <property type="nucleotide sequence ID" value="NZ_JBHSON010000020.1"/>
</dbReference>
<sequence length="398" mass="43648">MELFGFDVRWTLPERLLSIEDYRRAARRRLPAMVWNYIDGGADDLVTLRDNRSAFDRWSLVPGVLKGIEDHDTAATVAGIPLALPVLLAPTGASGMAHWRTDLLAAAVAERMGTRYVVSTASSWSLEEIAEAAREAHLFQLYPRAGTVTSSLMRRAWSAGYRTMMVTVDVPVKGSREGERRTGMRGNGLPPILTPRTALNFARHPRWTYDVVRHQRFGGYNFVEQTGIAAAVESLHIQERELMQSTLNWDDVAWMRDQWKGALYLKGILNPEDAEQAVRLGFDGVVVSNHGGRQLDFAPASLDALPDVAAAVGGKAEVLLDGGVRRGSDVVKALALGASAVMIGRPYLYGVAVSGAAGVRHVLEILREEIVRTLTLMGVASVGDLDRSSVTPRHHEFK</sequence>
<dbReference type="InterPro" id="IPR013785">
    <property type="entry name" value="Aldolase_TIM"/>
</dbReference>
<comment type="similarity">
    <text evidence="5">Belongs to the FMN-dependent alpha-hydroxy acid dehydrogenase family.</text>
</comment>
<protein>
    <submittedName>
        <fullName evidence="7">Alpha-hydroxy acid oxidase</fullName>
        <ecNumber evidence="7">1.-.-.-</ecNumber>
    </submittedName>
</protein>
<dbReference type="Gene3D" id="3.20.20.70">
    <property type="entry name" value="Aldolase class I"/>
    <property type="match status" value="1"/>
</dbReference>
<evidence type="ECO:0000313" key="7">
    <source>
        <dbReference type="EMBL" id="MFC5747241.1"/>
    </source>
</evidence>
<evidence type="ECO:0000256" key="5">
    <source>
        <dbReference type="ARBA" id="ARBA00024042"/>
    </source>
</evidence>
<dbReference type="InterPro" id="IPR012133">
    <property type="entry name" value="Alpha-hydoxy_acid_DH_FMN"/>
</dbReference>
<dbReference type="PROSITE" id="PS51349">
    <property type="entry name" value="FMN_HYDROXY_ACID_DH_2"/>
    <property type="match status" value="1"/>
</dbReference>
<dbReference type="Proteomes" id="UP001596074">
    <property type="component" value="Unassembled WGS sequence"/>
</dbReference>
<dbReference type="SUPFAM" id="SSF51395">
    <property type="entry name" value="FMN-linked oxidoreductases"/>
    <property type="match status" value="1"/>
</dbReference>
<dbReference type="CDD" id="cd02809">
    <property type="entry name" value="alpha_hydroxyacid_oxid_FMN"/>
    <property type="match status" value="1"/>
</dbReference>
<comment type="caution">
    <text evidence="7">The sequence shown here is derived from an EMBL/GenBank/DDBJ whole genome shotgun (WGS) entry which is preliminary data.</text>
</comment>
<dbReference type="InterPro" id="IPR008259">
    <property type="entry name" value="FMN_hydac_DH_AS"/>
</dbReference>
<comment type="cofactor">
    <cofactor evidence="1">
        <name>FMN</name>
        <dbReference type="ChEBI" id="CHEBI:58210"/>
    </cofactor>
</comment>
<evidence type="ECO:0000259" key="6">
    <source>
        <dbReference type="PROSITE" id="PS51349"/>
    </source>
</evidence>
<evidence type="ECO:0000256" key="4">
    <source>
        <dbReference type="ARBA" id="ARBA00023002"/>
    </source>
</evidence>